<evidence type="ECO:0000313" key="4">
    <source>
        <dbReference type="EMBL" id="TDR37013.1"/>
    </source>
</evidence>
<accession>A0A8B4QEA4</accession>
<dbReference type="GO" id="GO:0005507">
    <property type="term" value="F:copper ion binding"/>
    <property type="evidence" value="ECO:0007669"/>
    <property type="project" value="TreeGrafter"/>
</dbReference>
<name>A0A8B4QEA4_9BACL</name>
<dbReference type="OrthoDB" id="9788704at2"/>
<reference evidence="4 6" key="2">
    <citation type="submission" date="2019-03" db="EMBL/GenBank/DDBJ databases">
        <title>Genomic Encyclopedia of Type Strains, Phase IV (KMG-IV): sequencing the most valuable type-strain genomes for metagenomic binning, comparative biology and taxonomic classification.</title>
        <authorList>
            <person name="Goeker M."/>
        </authorList>
    </citation>
    <scope>NUCLEOTIDE SEQUENCE [LARGE SCALE GENOMIC DNA]</scope>
    <source>
        <strain evidence="4 6">DSM 20580</strain>
    </source>
</reference>
<keyword evidence="4" id="KW-0418">Kinase</keyword>
<dbReference type="PROSITE" id="PS50151">
    <property type="entry name" value="UVR"/>
    <property type="match status" value="1"/>
</dbReference>
<dbReference type="EMBL" id="UGNP01000001">
    <property type="protein sequence ID" value="STX11163.1"/>
    <property type="molecule type" value="Genomic_DNA"/>
</dbReference>
<keyword evidence="6" id="KW-1185">Reference proteome</keyword>
<dbReference type="GO" id="GO:0050897">
    <property type="term" value="F:cobalt ion binding"/>
    <property type="evidence" value="ECO:0007669"/>
    <property type="project" value="TreeGrafter"/>
</dbReference>
<evidence type="ECO:0000313" key="6">
    <source>
        <dbReference type="Proteomes" id="UP000294641"/>
    </source>
</evidence>
<reference evidence="3 5" key="1">
    <citation type="submission" date="2018-06" db="EMBL/GenBank/DDBJ databases">
        <authorList>
            <consortium name="Pathogen Informatics"/>
            <person name="Doyle S."/>
        </authorList>
    </citation>
    <scope>NUCLEOTIDE SEQUENCE [LARGE SCALE GENOMIC DNA]</scope>
    <source>
        <strain evidence="3 5">NCTC10597</strain>
    </source>
</reference>
<protein>
    <submittedName>
        <fullName evidence="4">Protein arginine kinase activator</fullName>
    </submittedName>
    <submittedName>
        <fullName evidence="3">Uncharacterized protein with conserved CXXC pairs</fullName>
    </submittedName>
</protein>
<dbReference type="InterPro" id="IPR001943">
    <property type="entry name" value="UVR_dom"/>
</dbReference>
<organism evidence="3 5">
    <name type="scientific">Kurthia zopfii</name>
    <dbReference type="NCBI Taxonomy" id="1650"/>
    <lineage>
        <taxon>Bacteria</taxon>
        <taxon>Bacillati</taxon>
        <taxon>Bacillota</taxon>
        <taxon>Bacilli</taxon>
        <taxon>Bacillales</taxon>
        <taxon>Caryophanaceae</taxon>
        <taxon>Kurthia</taxon>
    </lineage>
</organism>
<proteinExistence type="predicted"/>
<sequence length="182" mass="20709">MICENCKQRPATVTVTVNRDGEQIIKHYCDVCSGQNDFVNQEANPTSLDQVFSSWFGMPAWSTDAPKKNEQQMNQVSCKQCGMTYHQFLRDGKFNCPSCYDAFHEELPSIFKKIHNGATEHTGKVPSGINQVYQLKKQIESLRQDMKALVQNEQFEEAAVVRDEIRELENRILEGGGSNEEV</sequence>
<feature type="coiled-coil region" evidence="1">
    <location>
        <begin position="132"/>
        <end position="171"/>
    </location>
</feature>
<dbReference type="PIRSF" id="PIRSF015034">
    <property type="entry name" value="YacH"/>
    <property type="match status" value="1"/>
</dbReference>
<dbReference type="EMBL" id="SNZG01000021">
    <property type="protein sequence ID" value="TDR37013.1"/>
    <property type="molecule type" value="Genomic_DNA"/>
</dbReference>
<dbReference type="PANTHER" id="PTHR38430:SF1">
    <property type="entry name" value="PROTEIN-ARGININE KINASE ACTIVATOR PROTEIN"/>
    <property type="match status" value="1"/>
</dbReference>
<dbReference type="Proteomes" id="UP000294641">
    <property type="component" value="Unassembled WGS sequence"/>
</dbReference>
<feature type="domain" description="UVR" evidence="2">
    <location>
        <begin position="136"/>
        <end position="171"/>
    </location>
</feature>
<keyword evidence="4" id="KW-0808">Transferase</keyword>
<dbReference type="Gene3D" id="4.10.860.10">
    <property type="entry name" value="UVR domain"/>
    <property type="match status" value="1"/>
</dbReference>
<dbReference type="GO" id="GO:1990169">
    <property type="term" value="P:stress response to copper ion"/>
    <property type="evidence" value="ECO:0007669"/>
    <property type="project" value="TreeGrafter"/>
</dbReference>
<comment type="caution">
    <text evidence="3">The sequence shown here is derived from an EMBL/GenBank/DDBJ whole genome shotgun (WGS) entry which is preliminary data.</text>
</comment>
<dbReference type="SUPFAM" id="SSF46600">
    <property type="entry name" value="C-terminal UvrC-binding domain of UvrB"/>
    <property type="match status" value="1"/>
</dbReference>
<keyword evidence="1" id="KW-0175">Coiled coil</keyword>
<dbReference type="InterPro" id="IPR025542">
    <property type="entry name" value="YacH"/>
</dbReference>
<dbReference type="PANTHER" id="PTHR38430">
    <property type="entry name" value="PROTEIN-ARGININE KINASE ACTIVATOR PROTEIN"/>
    <property type="match status" value="1"/>
</dbReference>
<evidence type="ECO:0000313" key="3">
    <source>
        <dbReference type="EMBL" id="STX11163.1"/>
    </source>
</evidence>
<dbReference type="GO" id="GO:0046870">
    <property type="term" value="F:cadmium ion binding"/>
    <property type="evidence" value="ECO:0007669"/>
    <property type="project" value="TreeGrafter"/>
</dbReference>
<dbReference type="Proteomes" id="UP000254330">
    <property type="component" value="Unassembled WGS sequence"/>
</dbReference>
<dbReference type="GO" id="GO:1990170">
    <property type="term" value="P:stress response to cadmium ion"/>
    <property type="evidence" value="ECO:0007669"/>
    <property type="project" value="TreeGrafter"/>
</dbReference>
<dbReference type="RefSeq" id="WP_109349803.1">
    <property type="nucleotide sequence ID" value="NZ_BJUE01000015.1"/>
</dbReference>
<dbReference type="InterPro" id="IPR036876">
    <property type="entry name" value="UVR_dom_sf"/>
</dbReference>
<dbReference type="GO" id="GO:0016301">
    <property type="term" value="F:kinase activity"/>
    <property type="evidence" value="ECO:0007669"/>
    <property type="project" value="UniProtKB-KW"/>
</dbReference>
<evidence type="ECO:0000313" key="5">
    <source>
        <dbReference type="Proteomes" id="UP000254330"/>
    </source>
</evidence>
<dbReference type="Pfam" id="PF02151">
    <property type="entry name" value="UVR"/>
    <property type="match status" value="1"/>
</dbReference>
<dbReference type="GO" id="GO:0008270">
    <property type="term" value="F:zinc ion binding"/>
    <property type="evidence" value="ECO:0007669"/>
    <property type="project" value="TreeGrafter"/>
</dbReference>
<evidence type="ECO:0000259" key="2">
    <source>
        <dbReference type="PROSITE" id="PS50151"/>
    </source>
</evidence>
<dbReference type="AlphaFoldDB" id="A0A8B4QEA4"/>
<gene>
    <name evidence="4" type="ORF">DFR61_1213</name>
    <name evidence="3" type="ORF">NCTC10597_02972</name>
</gene>
<evidence type="ECO:0000256" key="1">
    <source>
        <dbReference type="SAM" id="Coils"/>
    </source>
</evidence>